<evidence type="ECO:0000256" key="7">
    <source>
        <dbReference type="ARBA" id="ARBA00023177"/>
    </source>
</evidence>
<name>A0A078AN04_STYLE</name>
<feature type="domain" description="Ammonium transporter AmtB-like" evidence="9">
    <location>
        <begin position="20"/>
        <end position="202"/>
    </location>
</feature>
<dbReference type="GO" id="GO:0005886">
    <property type="term" value="C:plasma membrane"/>
    <property type="evidence" value="ECO:0007669"/>
    <property type="project" value="TreeGrafter"/>
</dbReference>
<protein>
    <recommendedName>
        <fullName evidence="9">Ammonium transporter AmtB-like domain-containing protein</fullName>
    </recommendedName>
</protein>
<evidence type="ECO:0000256" key="8">
    <source>
        <dbReference type="SAM" id="Phobius"/>
    </source>
</evidence>
<evidence type="ECO:0000313" key="11">
    <source>
        <dbReference type="Proteomes" id="UP000039865"/>
    </source>
</evidence>
<feature type="transmembrane region" description="Helical" evidence="8">
    <location>
        <begin position="103"/>
        <end position="124"/>
    </location>
</feature>
<evidence type="ECO:0000256" key="1">
    <source>
        <dbReference type="ARBA" id="ARBA00004141"/>
    </source>
</evidence>
<dbReference type="Pfam" id="PF00909">
    <property type="entry name" value="Ammonium_transp"/>
    <property type="match status" value="2"/>
</dbReference>
<feature type="transmembrane region" description="Helical" evidence="8">
    <location>
        <begin position="20"/>
        <end position="39"/>
    </location>
</feature>
<feature type="domain" description="Ammonium transporter AmtB-like" evidence="9">
    <location>
        <begin position="256"/>
        <end position="473"/>
    </location>
</feature>
<dbReference type="GO" id="GO:0097272">
    <property type="term" value="P:ammonium homeostasis"/>
    <property type="evidence" value="ECO:0007669"/>
    <property type="project" value="TreeGrafter"/>
</dbReference>
<dbReference type="EMBL" id="CCKQ01010746">
    <property type="protein sequence ID" value="CDW82273.1"/>
    <property type="molecule type" value="Genomic_DNA"/>
</dbReference>
<dbReference type="InterPro" id="IPR029020">
    <property type="entry name" value="Ammonium/urea_transptr"/>
</dbReference>
<keyword evidence="5 8" id="KW-1133">Transmembrane helix</keyword>
<gene>
    <name evidence="10" type="primary">Contig19847.g967</name>
    <name evidence="10" type="ORF">STYLEM_11303</name>
</gene>
<feature type="transmembrane region" description="Helical" evidence="8">
    <location>
        <begin position="297"/>
        <end position="319"/>
    </location>
</feature>
<dbReference type="InterPro" id="IPR024041">
    <property type="entry name" value="NH4_transpt_AmtB-like_dom"/>
</dbReference>
<reference evidence="10 11" key="1">
    <citation type="submission" date="2014-06" db="EMBL/GenBank/DDBJ databases">
        <authorList>
            <person name="Swart Estienne"/>
        </authorList>
    </citation>
    <scope>NUCLEOTIDE SEQUENCE [LARGE SCALE GENOMIC DNA]</scope>
    <source>
        <strain evidence="10 11">130c</strain>
    </source>
</reference>
<evidence type="ECO:0000256" key="3">
    <source>
        <dbReference type="ARBA" id="ARBA00022448"/>
    </source>
</evidence>
<dbReference type="InParanoid" id="A0A078AN04"/>
<dbReference type="PANTHER" id="PTHR11730:SF6">
    <property type="entry name" value="AMMONIUM TRANSPORTER"/>
    <property type="match status" value="1"/>
</dbReference>
<sequence>MTGQNYEDQIYSTKDAIEIVWTLVSTAMIFFMQSGFALVEVGSVRAKNAQSILIKNLCDSAIGCIGFWLVGYAFAFGDVKYVIGFGSDYFASSNFKELETDNYKWFIFQYSFAATSATIVSGALAERCQLATYLCFSFLMTSFIYPVVVSWIWADQSWGTGWLKNIGFIDFAGSGVVHMVGGVCAVWGAKILGERYGREKMRRVEKMRSEGSLGNVDHYVGPAGRNSISWNDHEFQEVLQHVKGDYREAFKEWISTQQPEFKPHNPALIVTGTLLLWVCWLFFNGGSAVIFSPRKNAPAKVIMCNVISAAAGGLFAVFFKPRICGTYSFVSQYDPGTICNGIIVGLVSCTASCDKIEVWSAFLIGTIGSTFYSVGCLLLQKFNIDDPLEASAVHLGGGTWGVMAVSFFNNEVGLFYDAQAGIKQFGLQLLGAIAIACWVSLIVAPFFLTMKKFNLLRVPKEIEVVGLDISELGGVPEEVYAKLRKDFGFLTPNQSPMQSFNRGVKRSMVDDLLTESINKDNEEQVKQRVVFSKNLKADHETSKFGLD</sequence>
<dbReference type="OMA" id="FNAGSWL"/>
<keyword evidence="7" id="KW-0924">Ammonia transport</keyword>
<keyword evidence="6 8" id="KW-0472">Membrane</keyword>
<dbReference type="PANTHER" id="PTHR11730">
    <property type="entry name" value="AMMONIUM TRANSPORTER"/>
    <property type="match status" value="1"/>
</dbReference>
<feature type="transmembrane region" description="Helical" evidence="8">
    <location>
        <begin position="131"/>
        <end position="154"/>
    </location>
</feature>
<dbReference type="Gene3D" id="1.10.3430.10">
    <property type="entry name" value="Ammonium transporter AmtB like domains"/>
    <property type="match status" value="1"/>
</dbReference>
<proteinExistence type="inferred from homology"/>
<evidence type="ECO:0000256" key="4">
    <source>
        <dbReference type="ARBA" id="ARBA00022692"/>
    </source>
</evidence>
<keyword evidence="11" id="KW-1185">Reference proteome</keyword>
<keyword evidence="4 8" id="KW-0812">Transmembrane</keyword>
<dbReference type="GO" id="GO:0008519">
    <property type="term" value="F:ammonium channel activity"/>
    <property type="evidence" value="ECO:0007669"/>
    <property type="project" value="InterPro"/>
</dbReference>
<evidence type="ECO:0000259" key="9">
    <source>
        <dbReference type="Pfam" id="PF00909"/>
    </source>
</evidence>
<feature type="transmembrane region" description="Helical" evidence="8">
    <location>
        <begin position="166"/>
        <end position="193"/>
    </location>
</feature>
<dbReference type="SUPFAM" id="SSF111352">
    <property type="entry name" value="Ammonium transporter"/>
    <property type="match status" value="2"/>
</dbReference>
<dbReference type="Proteomes" id="UP000039865">
    <property type="component" value="Unassembled WGS sequence"/>
</dbReference>
<accession>A0A078AN04</accession>
<comment type="similarity">
    <text evidence="2">Belongs to the ammonia transporter channel (TC 1.A.11.2) family.</text>
</comment>
<feature type="transmembrane region" description="Helical" evidence="8">
    <location>
        <begin position="391"/>
        <end position="409"/>
    </location>
</feature>
<feature type="transmembrane region" description="Helical" evidence="8">
    <location>
        <begin position="429"/>
        <end position="448"/>
    </location>
</feature>
<dbReference type="OrthoDB" id="534912at2759"/>
<comment type="subcellular location">
    <subcellularLocation>
        <location evidence="1">Membrane</location>
        <topology evidence="1">Multi-pass membrane protein</topology>
    </subcellularLocation>
</comment>
<evidence type="ECO:0000256" key="5">
    <source>
        <dbReference type="ARBA" id="ARBA00022989"/>
    </source>
</evidence>
<dbReference type="AlphaFoldDB" id="A0A078AN04"/>
<evidence type="ECO:0000256" key="6">
    <source>
        <dbReference type="ARBA" id="ARBA00023136"/>
    </source>
</evidence>
<feature type="transmembrane region" description="Helical" evidence="8">
    <location>
        <begin position="359"/>
        <end position="379"/>
    </location>
</feature>
<keyword evidence="3" id="KW-0813">Transport</keyword>
<feature type="transmembrane region" description="Helical" evidence="8">
    <location>
        <begin position="267"/>
        <end position="291"/>
    </location>
</feature>
<feature type="transmembrane region" description="Helical" evidence="8">
    <location>
        <begin position="60"/>
        <end position="83"/>
    </location>
</feature>
<evidence type="ECO:0000256" key="2">
    <source>
        <dbReference type="ARBA" id="ARBA00005887"/>
    </source>
</evidence>
<evidence type="ECO:0000313" key="10">
    <source>
        <dbReference type="EMBL" id="CDW82273.1"/>
    </source>
</evidence>
<organism evidence="10 11">
    <name type="scientific">Stylonychia lemnae</name>
    <name type="common">Ciliate</name>
    <dbReference type="NCBI Taxonomy" id="5949"/>
    <lineage>
        <taxon>Eukaryota</taxon>
        <taxon>Sar</taxon>
        <taxon>Alveolata</taxon>
        <taxon>Ciliophora</taxon>
        <taxon>Intramacronucleata</taxon>
        <taxon>Spirotrichea</taxon>
        <taxon>Stichotrichia</taxon>
        <taxon>Sporadotrichida</taxon>
        <taxon>Oxytrichidae</taxon>
        <taxon>Stylonychinae</taxon>
        <taxon>Stylonychia</taxon>
    </lineage>
</organism>